<feature type="transmembrane region" description="Helical" evidence="20">
    <location>
        <begin position="174"/>
        <end position="193"/>
    </location>
</feature>
<evidence type="ECO:0000256" key="10">
    <source>
        <dbReference type="ARBA" id="ARBA00022679"/>
    </source>
</evidence>
<gene>
    <name evidence="21" type="ORF">ACFSFX_12655</name>
</gene>
<evidence type="ECO:0000256" key="13">
    <source>
        <dbReference type="ARBA" id="ARBA00022989"/>
    </source>
</evidence>
<evidence type="ECO:0000256" key="18">
    <source>
        <dbReference type="RuleBase" id="RU003938"/>
    </source>
</evidence>
<evidence type="ECO:0000256" key="17">
    <source>
        <dbReference type="ARBA" id="ARBA00023264"/>
    </source>
</evidence>
<evidence type="ECO:0000256" key="6">
    <source>
        <dbReference type="ARBA" id="ARBA00012487"/>
    </source>
</evidence>
<keyword evidence="13 20" id="KW-1133">Transmembrane helix</keyword>
<evidence type="ECO:0000256" key="12">
    <source>
        <dbReference type="ARBA" id="ARBA00022695"/>
    </source>
</evidence>
<feature type="transmembrane region" description="Helical" evidence="20">
    <location>
        <begin position="62"/>
        <end position="81"/>
    </location>
</feature>
<organism evidence="21 22">
    <name type="scientific">Arthrobacter flavus</name>
    <dbReference type="NCBI Taxonomy" id="95172"/>
    <lineage>
        <taxon>Bacteria</taxon>
        <taxon>Bacillati</taxon>
        <taxon>Actinomycetota</taxon>
        <taxon>Actinomycetes</taxon>
        <taxon>Micrococcales</taxon>
        <taxon>Micrococcaceae</taxon>
        <taxon>Arthrobacter</taxon>
    </lineage>
</organism>
<comment type="subcellular location">
    <subcellularLocation>
        <location evidence="2">Cell membrane</location>
        <topology evidence="2">Multi-pass membrane protein</topology>
    </subcellularLocation>
</comment>
<evidence type="ECO:0000313" key="22">
    <source>
        <dbReference type="Proteomes" id="UP001597307"/>
    </source>
</evidence>
<keyword evidence="14" id="KW-0443">Lipid metabolism</keyword>
<evidence type="ECO:0000256" key="20">
    <source>
        <dbReference type="SAM" id="Phobius"/>
    </source>
</evidence>
<dbReference type="PROSITE" id="PS01315">
    <property type="entry name" value="CDS"/>
    <property type="match status" value="1"/>
</dbReference>
<proteinExistence type="inferred from homology"/>
<keyword evidence="22" id="KW-1185">Reference proteome</keyword>
<comment type="pathway">
    <text evidence="3 18">Phospholipid metabolism; CDP-diacylglycerol biosynthesis; CDP-diacylglycerol from sn-glycerol 3-phosphate: step 3/3.</text>
</comment>
<feature type="region of interest" description="Disordered" evidence="19">
    <location>
        <begin position="1"/>
        <end position="41"/>
    </location>
</feature>
<dbReference type="InterPro" id="IPR000374">
    <property type="entry name" value="PC_trans"/>
</dbReference>
<evidence type="ECO:0000256" key="3">
    <source>
        <dbReference type="ARBA" id="ARBA00005119"/>
    </source>
</evidence>
<feature type="transmembrane region" description="Helical" evidence="20">
    <location>
        <begin position="288"/>
        <end position="306"/>
    </location>
</feature>
<evidence type="ECO:0000256" key="15">
    <source>
        <dbReference type="ARBA" id="ARBA00023136"/>
    </source>
</evidence>
<evidence type="ECO:0000256" key="5">
    <source>
        <dbReference type="ARBA" id="ARBA00010185"/>
    </source>
</evidence>
<dbReference type="PANTHER" id="PTHR46382">
    <property type="entry name" value="PHOSPHATIDATE CYTIDYLYLTRANSFERASE"/>
    <property type="match status" value="1"/>
</dbReference>
<evidence type="ECO:0000313" key="21">
    <source>
        <dbReference type="EMBL" id="MFD1847443.1"/>
    </source>
</evidence>
<comment type="caution">
    <text evidence="21">The sequence shown here is derived from an EMBL/GenBank/DDBJ whole genome shotgun (WGS) entry which is preliminary data.</text>
</comment>
<evidence type="ECO:0000256" key="14">
    <source>
        <dbReference type="ARBA" id="ARBA00023098"/>
    </source>
</evidence>
<evidence type="ECO:0000256" key="4">
    <source>
        <dbReference type="ARBA" id="ARBA00005189"/>
    </source>
</evidence>
<reference evidence="22" key="1">
    <citation type="journal article" date="2019" name="Int. J. Syst. Evol. Microbiol.">
        <title>The Global Catalogue of Microorganisms (GCM) 10K type strain sequencing project: providing services to taxonomists for standard genome sequencing and annotation.</title>
        <authorList>
            <consortium name="The Broad Institute Genomics Platform"/>
            <consortium name="The Broad Institute Genome Sequencing Center for Infectious Disease"/>
            <person name="Wu L."/>
            <person name="Ma J."/>
        </authorList>
    </citation>
    <scope>NUCLEOTIDE SEQUENCE [LARGE SCALE GENOMIC DNA]</scope>
    <source>
        <strain evidence="22">JCM 11496</strain>
    </source>
</reference>
<keyword evidence="11 18" id="KW-0812">Transmembrane</keyword>
<keyword evidence="16" id="KW-0594">Phospholipid biosynthesis</keyword>
<evidence type="ECO:0000256" key="2">
    <source>
        <dbReference type="ARBA" id="ARBA00004651"/>
    </source>
</evidence>
<dbReference type="EMBL" id="JBHUGA010000052">
    <property type="protein sequence ID" value="MFD1847443.1"/>
    <property type="molecule type" value="Genomic_DNA"/>
</dbReference>
<dbReference type="Pfam" id="PF01148">
    <property type="entry name" value="CTP_transf_1"/>
    <property type="match status" value="1"/>
</dbReference>
<keyword evidence="17" id="KW-1208">Phospholipid metabolism</keyword>
<dbReference type="GO" id="GO:0016779">
    <property type="term" value="F:nucleotidyltransferase activity"/>
    <property type="evidence" value="ECO:0007669"/>
    <property type="project" value="UniProtKB-KW"/>
</dbReference>
<evidence type="ECO:0000256" key="7">
    <source>
        <dbReference type="ARBA" id="ARBA00019373"/>
    </source>
</evidence>
<comment type="catalytic activity">
    <reaction evidence="1 18">
        <text>a 1,2-diacyl-sn-glycero-3-phosphate + CTP + H(+) = a CDP-1,2-diacyl-sn-glycerol + diphosphate</text>
        <dbReference type="Rhea" id="RHEA:16229"/>
        <dbReference type="ChEBI" id="CHEBI:15378"/>
        <dbReference type="ChEBI" id="CHEBI:33019"/>
        <dbReference type="ChEBI" id="CHEBI:37563"/>
        <dbReference type="ChEBI" id="CHEBI:58332"/>
        <dbReference type="ChEBI" id="CHEBI:58608"/>
        <dbReference type="EC" id="2.7.7.41"/>
    </reaction>
</comment>
<keyword evidence="12 18" id="KW-0548">Nucleotidyltransferase</keyword>
<evidence type="ECO:0000256" key="16">
    <source>
        <dbReference type="ARBA" id="ARBA00023209"/>
    </source>
</evidence>
<accession>A0ABW4Q9P3</accession>
<dbReference type="RefSeq" id="WP_377959655.1">
    <property type="nucleotide sequence ID" value="NZ_BAAAIJ010000036.1"/>
</dbReference>
<sequence length="307" mass="32010">MVGVVAASSGRRAQRAPGTRWVRRRPASRSAGAPKAPSRAGRNLPAATAVGVALLGSVLGGILYLPIAFVAITTAFALVGVWEISRALEVRQIRLPLVPTIVATVALPFAAYLGGPEALAYAVVLSTTALALWRSFDPAPDAARSITAGIFVVLWVPLMLSFAMLLLQEPSGKLLVATLLLLVVANDTFGYLVGAFFGKHAMAPKISPKKSWEGFAGSVGGAVLVGVLATVFLLDRPWWFGLVLAVATVSAATAGDLAESMIKRELGVKDMGNILPGHGGMMDRLDSIVFASPVAFLLSVTLVPGFL</sequence>
<feature type="transmembrane region" description="Helical" evidence="20">
    <location>
        <begin position="214"/>
        <end position="232"/>
    </location>
</feature>
<feature type="transmembrane region" description="Helical" evidence="20">
    <location>
        <begin position="238"/>
        <end position="258"/>
    </location>
</feature>
<dbReference type="EC" id="2.7.7.41" evidence="6 18"/>
<comment type="similarity">
    <text evidence="5 18">Belongs to the CDS family.</text>
</comment>
<name>A0ABW4Q9P3_9MICC</name>
<protein>
    <recommendedName>
        <fullName evidence="7 18">Phosphatidate cytidylyltransferase</fullName>
        <ecNumber evidence="6 18">2.7.7.41</ecNumber>
    </recommendedName>
</protein>
<feature type="transmembrane region" description="Helical" evidence="20">
    <location>
        <begin position="148"/>
        <end position="168"/>
    </location>
</feature>
<keyword evidence="15 20" id="KW-0472">Membrane</keyword>
<feature type="transmembrane region" description="Helical" evidence="20">
    <location>
        <begin position="93"/>
        <end position="112"/>
    </location>
</feature>
<dbReference type="Proteomes" id="UP001597307">
    <property type="component" value="Unassembled WGS sequence"/>
</dbReference>
<comment type="pathway">
    <text evidence="4">Lipid metabolism.</text>
</comment>
<evidence type="ECO:0000256" key="1">
    <source>
        <dbReference type="ARBA" id="ARBA00001698"/>
    </source>
</evidence>
<dbReference type="PANTHER" id="PTHR46382:SF1">
    <property type="entry name" value="PHOSPHATIDATE CYTIDYLYLTRANSFERASE"/>
    <property type="match status" value="1"/>
</dbReference>
<evidence type="ECO:0000256" key="19">
    <source>
        <dbReference type="SAM" id="MobiDB-lite"/>
    </source>
</evidence>
<evidence type="ECO:0000256" key="8">
    <source>
        <dbReference type="ARBA" id="ARBA00022475"/>
    </source>
</evidence>
<keyword evidence="9" id="KW-0444">Lipid biosynthesis</keyword>
<feature type="compositionally biased region" description="Low complexity" evidence="19">
    <location>
        <begin position="28"/>
        <end position="41"/>
    </location>
</feature>
<keyword evidence="10 18" id="KW-0808">Transferase</keyword>
<evidence type="ECO:0000256" key="9">
    <source>
        <dbReference type="ARBA" id="ARBA00022516"/>
    </source>
</evidence>
<evidence type="ECO:0000256" key="11">
    <source>
        <dbReference type="ARBA" id="ARBA00022692"/>
    </source>
</evidence>
<keyword evidence="8" id="KW-1003">Cell membrane</keyword>